<dbReference type="Pfam" id="PF23840">
    <property type="entry name" value="Phage_tail_terminator"/>
    <property type="match status" value="1"/>
</dbReference>
<accession>A0A2S9VES4</accession>
<protein>
    <submittedName>
        <fullName evidence="1">Uncharacterized protein</fullName>
    </submittedName>
</protein>
<evidence type="ECO:0000313" key="1">
    <source>
        <dbReference type="EMBL" id="PRO74936.1"/>
    </source>
</evidence>
<proteinExistence type="predicted"/>
<comment type="caution">
    <text evidence="1">The sequence shown here is derived from an EMBL/GenBank/DDBJ whole genome shotgun (WGS) entry which is preliminary data.</text>
</comment>
<name>A0A2S9VES4_9ALTE</name>
<dbReference type="EMBL" id="PVNP01000030">
    <property type="protein sequence ID" value="PRO74936.1"/>
    <property type="molecule type" value="Genomic_DNA"/>
</dbReference>
<dbReference type="AlphaFoldDB" id="A0A2S9VES4"/>
<dbReference type="RefSeq" id="WP_105933424.1">
    <property type="nucleotide sequence ID" value="NZ_PVNP01000030.1"/>
</dbReference>
<sequence length="151" mass="16689">MSTPVYNLDLNVIETVLKAAEFNVKPAMSMPALLRSAVQRNTTFVLPLDEEAEDFDEIGGIDVSQYSIEQFAVVGVFRAAGSNTGSVAGNELLIWRDQVKAALIGLMIEPFEPITFQAGRLIEVNKETQNVVYQLQFKTTCTVVTNVRTYP</sequence>
<keyword evidence="2" id="KW-1185">Reference proteome</keyword>
<dbReference type="InterPro" id="IPR056912">
    <property type="entry name" value="Phage_JBD30_tail_term-like"/>
</dbReference>
<organism evidence="1 2">
    <name type="scientific">Alteromonas alba</name>
    <dbReference type="NCBI Taxonomy" id="2079529"/>
    <lineage>
        <taxon>Bacteria</taxon>
        <taxon>Pseudomonadati</taxon>
        <taxon>Pseudomonadota</taxon>
        <taxon>Gammaproteobacteria</taxon>
        <taxon>Alteromonadales</taxon>
        <taxon>Alteromonadaceae</taxon>
        <taxon>Alteromonas/Salinimonas group</taxon>
        <taxon>Alteromonas</taxon>
    </lineage>
</organism>
<evidence type="ECO:0000313" key="2">
    <source>
        <dbReference type="Proteomes" id="UP000238949"/>
    </source>
</evidence>
<dbReference type="Proteomes" id="UP000238949">
    <property type="component" value="Unassembled WGS sequence"/>
</dbReference>
<reference evidence="2" key="1">
    <citation type="journal article" date="2020" name="Int. J. Syst. Evol. Microbiol.">
        <title>Alteromonas alba sp. nov., a marine bacterium isolated from the seawater of the West Pacific Ocean.</title>
        <authorList>
            <person name="Sun C."/>
            <person name="Wu Y.-H."/>
            <person name="Xamxidin M."/>
            <person name="Cheng H."/>
            <person name="Xu X.-W."/>
        </authorList>
    </citation>
    <scope>NUCLEOTIDE SEQUENCE [LARGE SCALE GENOMIC DNA]</scope>
    <source>
        <strain evidence="2">190</strain>
    </source>
</reference>
<dbReference type="OrthoDB" id="6297829at2"/>
<gene>
    <name evidence="1" type="ORF">C6Y40_03845</name>
</gene>